<reference evidence="1" key="1">
    <citation type="journal article" date="2015" name="Nature">
        <title>Complex archaea that bridge the gap between prokaryotes and eukaryotes.</title>
        <authorList>
            <person name="Spang A."/>
            <person name="Saw J.H."/>
            <person name="Jorgensen S.L."/>
            <person name="Zaremba-Niedzwiedzka K."/>
            <person name="Martijn J."/>
            <person name="Lind A.E."/>
            <person name="van Eijk R."/>
            <person name="Schleper C."/>
            <person name="Guy L."/>
            <person name="Ettema T.J."/>
        </authorList>
    </citation>
    <scope>NUCLEOTIDE SEQUENCE</scope>
</reference>
<organism evidence="1">
    <name type="scientific">marine sediment metagenome</name>
    <dbReference type="NCBI Taxonomy" id="412755"/>
    <lineage>
        <taxon>unclassified sequences</taxon>
        <taxon>metagenomes</taxon>
        <taxon>ecological metagenomes</taxon>
    </lineage>
</organism>
<gene>
    <name evidence="1" type="ORF">LCGC14_1365950</name>
</gene>
<dbReference type="AlphaFoldDB" id="A0A0F9K6U8"/>
<dbReference type="EMBL" id="LAZR01008582">
    <property type="protein sequence ID" value="KKM77844.1"/>
    <property type="molecule type" value="Genomic_DNA"/>
</dbReference>
<protein>
    <recommendedName>
        <fullName evidence="2">HNH domain-containing protein</fullName>
    </recommendedName>
</protein>
<sequence length="181" mass="21877">MVKESINLCVDCHEKTQSLIYQNFKILIYEKDLFIYSFKEIKELIYLYFNKNKLVLDKLVIKRILYWIKKRYIIEYFYNSECVSCGKPCDINSLQSFIFHHRTEKKTNIWGAVKKRNIKGIIEWIKEDDCVCLCANCHIILQSKIYLKYVDIIFNDEDLKVKLTKELQKMKLDIKSFKFKN</sequence>
<proteinExistence type="predicted"/>
<comment type="caution">
    <text evidence="1">The sequence shown here is derived from an EMBL/GenBank/DDBJ whole genome shotgun (WGS) entry which is preliminary data.</text>
</comment>
<evidence type="ECO:0000313" key="1">
    <source>
        <dbReference type="EMBL" id="KKM77844.1"/>
    </source>
</evidence>
<evidence type="ECO:0008006" key="2">
    <source>
        <dbReference type="Google" id="ProtNLM"/>
    </source>
</evidence>
<accession>A0A0F9K6U8</accession>
<name>A0A0F9K6U8_9ZZZZ</name>